<name>A0ABT9NR02_9ACTN</name>
<gene>
    <name evidence="3" type="ORF">J2S59_002670</name>
</gene>
<evidence type="ECO:0000256" key="2">
    <source>
        <dbReference type="SAM" id="Phobius"/>
    </source>
</evidence>
<feature type="region of interest" description="Disordered" evidence="1">
    <location>
        <begin position="172"/>
        <end position="198"/>
    </location>
</feature>
<dbReference type="EMBL" id="JAUSQM010000001">
    <property type="protein sequence ID" value="MDP9822861.1"/>
    <property type="molecule type" value="Genomic_DNA"/>
</dbReference>
<dbReference type="RefSeq" id="WP_306825204.1">
    <property type="nucleotide sequence ID" value="NZ_JAUSQM010000001.1"/>
</dbReference>
<organism evidence="3 4">
    <name type="scientific">Nocardioides massiliensis</name>
    <dbReference type="NCBI Taxonomy" id="1325935"/>
    <lineage>
        <taxon>Bacteria</taxon>
        <taxon>Bacillati</taxon>
        <taxon>Actinomycetota</taxon>
        <taxon>Actinomycetes</taxon>
        <taxon>Propionibacteriales</taxon>
        <taxon>Nocardioidaceae</taxon>
        <taxon>Nocardioides</taxon>
    </lineage>
</organism>
<keyword evidence="2" id="KW-1133">Transmembrane helix</keyword>
<feature type="transmembrane region" description="Helical" evidence="2">
    <location>
        <begin position="28"/>
        <end position="49"/>
    </location>
</feature>
<evidence type="ECO:0000313" key="4">
    <source>
        <dbReference type="Proteomes" id="UP001240447"/>
    </source>
</evidence>
<keyword evidence="4" id="KW-1185">Reference proteome</keyword>
<reference evidence="3 4" key="1">
    <citation type="submission" date="2023-07" db="EMBL/GenBank/DDBJ databases">
        <title>Sequencing the genomes of 1000 actinobacteria strains.</title>
        <authorList>
            <person name="Klenk H.-P."/>
        </authorList>
    </citation>
    <scope>NUCLEOTIDE SEQUENCE [LARGE SCALE GENOMIC DNA]</scope>
    <source>
        <strain evidence="3 4">GD13</strain>
    </source>
</reference>
<evidence type="ECO:0000313" key="3">
    <source>
        <dbReference type="EMBL" id="MDP9822861.1"/>
    </source>
</evidence>
<sequence length="198" mass="20430">MSGAEGTPAGPLPDHSSAAPPRNRIRRWMVAIVAVLVLALAGAGAFVLLREDADPYCETVRASNDELAVLVGDSGDSAVETFNDSLDVLERLAAEAPSEISADWNTLILRLRGLRDALVAAGVDLSGDEVDLTALEDASEEEVAAVTTAATELGSTDANRASRAIEDHARQSCDVALGATDDEGDDEGDGAGDGATRD</sequence>
<dbReference type="Proteomes" id="UP001240447">
    <property type="component" value="Unassembled WGS sequence"/>
</dbReference>
<protein>
    <submittedName>
        <fullName evidence="3">Uncharacterized protein</fullName>
    </submittedName>
</protein>
<keyword evidence="2" id="KW-0472">Membrane</keyword>
<evidence type="ECO:0000256" key="1">
    <source>
        <dbReference type="SAM" id="MobiDB-lite"/>
    </source>
</evidence>
<proteinExistence type="predicted"/>
<keyword evidence="2" id="KW-0812">Transmembrane</keyword>
<accession>A0ABT9NR02</accession>
<comment type="caution">
    <text evidence="3">The sequence shown here is derived from an EMBL/GenBank/DDBJ whole genome shotgun (WGS) entry which is preliminary data.</text>
</comment>
<feature type="compositionally biased region" description="Acidic residues" evidence="1">
    <location>
        <begin position="180"/>
        <end position="190"/>
    </location>
</feature>